<dbReference type="PANTHER" id="PTHR30050">
    <property type="entry name" value="CHROMOSOMAL REPLICATION INITIATOR PROTEIN DNAA"/>
    <property type="match status" value="1"/>
</dbReference>
<dbReference type="EMBL" id="BARW01001366">
    <property type="protein sequence ID" value="GAI59380.1"/>
    <property type="molecule type" value="Genomic_DNA"/>
</dbReference>
<proteinExistence type="predicted"/>
<sequence>MESEKNEKVPGMQHISEVLKNLQPKDTGRALSDEAGEGEQFTCAVCRDAHIVHPLHEDGKVDYSTVVPCECIRELMEKERVRNLLRYCELPVRTDYMTFEKFKVTPELQEAYDLALQFAEGSDEIPWLTFMAGTNRGKTHLAIAICRRWIERGIPAKYAYVPLIFEELRRGFREDGDRSYEARFDRFKNIPLLVLDDLGTENRTPWVQEKMDIIVDYRLVQGLHLVVTTNTPMDELPFRIRGNFQQNL</sequence>
<feature type="domain" description="IstB-like ATP-binding" evidence="1">
    <location>
        <begin position="77"/>
        <end position="235"/>
    </location>
</feature>
<protein>
    <recommendedName>
        <fullName evidence="1">IstB-like ATP-binding domain-containing protein</fullName>
    </recommendedName>
</protein>
<dbReference type="Pfam" id="PF01695">
    <property type="entry name" value="IstB_IS21"/>
    <property type="match status" value="1"/>
</dbReference>
<dbReference type="InterPro" id="IPR002611">
    <property type="entry name" value="IstB_ATP-bd"/>
</dbReference>
<name>X1R8A5_9ZZZZ</name>
<dbReference type="AlphaFoldDB" id="X1R8A5"/>
<evidence type="ECO:0000259" key="1">
    <source>
        <dbReference type="Pfam" id="PF01695"/>
    </source>
</evidence>
<organism evidence="2">
    <name type="scientific">marine sediment metagenome</name>
    <dbReference type="NCBI Taxonomy" id="412755"/>
    <lineage>
        <taxon>unclassified sequences</taxon>
        <taxon>metagenomes</taxon>
        <taxon>ecological metagenomes</taxon>
    </lineage>
</organism>
<dbReference type="Gene3D" id="3.40.50.300">
    <property type="entry name" value="P-loop containing nucleotide triphosphate hydrolases"/>
    <property type="match status" value="1"/>
</dbReference>
<dbReference type="InterPro" id="IPR027417">
    <property type="entry name" value="P-loop_NTPase"/>
</dbReference>
<evidence type="ECO:0000313" key="2">
    <source>
        <dbReference type="EMBL" id="GAI59380.1"/>
    </source>
</evidence>
<dbReference type="PANTHER" id="PTHR30050:SF4">
    <property type="entry name" value="ATP-BINDING PROTEIN RV3427C IN INSERTION SEQUENCE-RELATED"/>
    <property type="match status" value="1"/>
</dbReference>
<dbReference type="SUPFAM" id="SSF52540">
    <property type="entry name" value="P-loop containing nucleoside triphosphate hydrolases"/>
    <property type="match status" value="1"/>
</dbReference>
<gene>
    <name evidence="2" type="ORF">S12H4_04434</name>
</gene>
<dbReference type="GO" id="GO:0005524">
    <property type="term" value="F:ATP binding"/>
    <property type="evidence" value="ECO:0007669"/>
    <property type="project" value="InterPro"/>
</dbReference>
<dbReference type="GO" id="GO:0006260">
    <property type="term" value="P:DNA replication"/>
    <property type="evidence" value="ECO:0007669"/>
    <property type="project" value="TreeGrafter"/>
</dbReference>
<accession>X1R8A5</accession>
<reference evidence="2" key="1">
    <citation type="journal article" date="2014" name="Front. Microbiol.">
        <title>High frequency of phylogenetically diverse reductive dehalogenase-homologous genes in deep subseafloor sedimentary metagenomes.</title>
        <authorList>
            <person name="Kawai M."/>
            <person name="Futagami T."/>
            <person name="Toyoda A."/>
            <person name="Takaki Y."/>
            <person name="Nishi S."/>
            <person name="Hori S."/>
            <person name="Arai W."/>
            <person name="Tsubouchi T."/>
            <person name="Morono Y."/>
            <person name="Uchiyama I."/>
            <person name="Ito T."/>
            <person name="Fujiyama A."/>
            <person name="Inagaki F."/>
            <person name="Takami H."/>
        </authorList>
    </citation>
    <scope>NUCLEOTIDE SEQUENCE</scope>
    <source>
        <strain evidence="2">Expedition CK06-06</strain>
    </source>
</reference>
<comment type="caution">
    <text evidence="2">The sequence shown here is derived from an EMBL/GenBank/DDBJ whole genome shotgun (WGS) entry which is preliminary data.</text>
</comment>